<name>A0A016SPS6_9BILA</name>
<feature type="compositionally biased region" description="Basic and acidic residues" evidence="1">
    <location>
        <begin position="105"/>
        <end position="124"/>
    </location>
</feature>
<dbReference type="Proteomes" id="UP000024635">
    <property type="component" value="Unassembled WGS sequence"/>
</dbReference>
<protein>
    <submittedName>
        <fullName evidence="2">Uncharacterized protein</fullName>
    </submittedName>
</protein>
<reference evidence="3" key="1">
    <citation type="journal article" date="2015" name="Nat. Genet.">
        <title>The genome and transcriptome of the zoonotic hookworm Ancylostoma ceylanicum identify infection-specific gene families.</title>
        <authorList>
            <person name="Schwarz E.M."/>
            <person name="Hu Y."/>
            <person name="Antoshechkin I."/>
            <person name="Miller M.M."/>
            <person name="Sternberg P.W."/>
            <person name="Aroian R.V."/>
        </authorList>
    </citation>
    <scope>NUCLEOTIDE SEQUENCE</scope>
    <source>
        <strain evidence="3">HY135</strain>
    </source>
</reference>
<dbReference type="AlphaFoldDB" id="A0A016SPS6"/>
<feature type="compositionally biased region" description="Low complexity" evidence="1">
    <location>
        <begin position="81"/>
        <end position="104"/>
    </location>
</feature>
<evidence type="ECO:0000313" key="2">
    <source>
        <dbReference type="EMBL" id="EYB92688.1"/>
    </source>
</evidence>
<dbReference type="EMBL" id="JARK01001527">
    <property type="protein sequence ID" value="EYB92688.1"/>
    <property type="molecule type" value="Genomic_DNA"/>
</dbReference>
<organism evidence="2 3">
    <name type="scientific">Ancylostoma ceylanicum</name>
    <dbReference type="NCBI Taxonomy" id="53326"/>
    <lineage>
        <taxon>Eukaryota</taxon>
        <taxon>Metazoa</taxon>
        <taxon>Ecdysozoa</taxon>
        <taxon>Nematoda</taxon>
        <taxon>Chromadorea</taxon>
        <taxon>Rhabditida</taxon>
        <taxon>Rhabditina</taxon>
        <taxon>Rhabditomorpha</taxon>
        <taxon>Strongyloidea</taxon>
        <taxon>Ancylostomatidae</taxon>
        <taxon>Ancylostomatinae</taxon>
        <taxon>Ancylostoma</taxon>
    </lineage>
</organism>
<dbReference type="STRING" id="53326.A0A016SPS6"/>
<feature type="region of interest" description="Disordered" evidence="1">
    <location>
        <begin position="79"/>
        <end position="124"/>
    </location>
</feature>
<accession>A0A016SPS6</accession>
<sequence length="124" mass="13748">MHLFHERDLKSMISEAYQSDHQHKHSSGATCCSDHAISFGQMGYKEIRLADISSLRWKVFGLGGVEEVNASYAIDPSAFLPKTTTKPKMSSPKVKPKVAKQPAKPAKEVKQSADVEKKKEPPPK</sequence>
<dbReference type="OrthoDB" id="5818856at2759"/>
<gene>
    <name evidence="2" type="primary">Acey_s0191.g1318</name>
    <name evidence="2" type="ORF">Y032_0191g1318</name>
</gene>
<keyword evidence="3" id="KW-1185">Reference proteome</keyword>
<proteinExistence type="predicted"/>
<evidence type="ECO:0000313" key="3">
    <source>
        <dbReference type="Proteomes" id="UP000024635"/>
    </source>
</evidence>
<evidence type="ECO:0000256" key="1">
    <source>
        <dbReference type="SAM" id="MobiDB-lite"/>
    </source>
</evidence>
<comment type="caution">
    <text evidence="2">The sequence shown here is derived from an EMBL/GenBank/DDBJ whole genome shotgun (WGS) entry which is preliminary data.</text>
</comment>